<gene>
    <name evidence="2" type="ORF">DFO70_1303</name>
</gene>
<dbReference type="EMBL" id="QNSF01000030">
    <property type="protein sequence ID" value="RBP86197.1"/>
    <property type="molecule type" value="Genomic_DNA"/>
</dbReference>
<evidence type="ECO:0000313" key="2">
    <source>
        <dbReference type="EMBL" id="RBP86197.1"/>
    </source>
</evidence>
<proteinExistence type="predicted"/>
<evidence type="ECO:0000313" key="3">
    <source>
        <dbReference type="Proteomes" id="UP000252731"/>
    </source>
</evidence>
<organism evidence="2 3">
    <name type="scientific">Cytobacillus firmus</name>
    <name type="common">Bacillus firmus</name>
    <dbReference type="NCBI Taxonomy" id="1399"/>
    <lineage>
        <taxon>Bacteria</taxon>
        <taxon>Bacillati</taxon>
        <taxon>Bacillota</taxon>
        <taxon>Bacilli</taxon>
        <taxon>Bacillales</taxon>
        <taxon>Bacillaceae</taxon>
        <taxon>Cytobacillus</taxon>
    </lineage>
</organism>
<sequence length="69" mass="7518">MKKKIVLVLSFALSSILVVGQFALADKPDSMMSGNGNGMMNMMEAMDSPEGQKMMKACGNFMDSYNSKE</sequence>
<protein>
    <submittedName>
        <fullName evidence="2">Uncharacterized protein</fullName>
    </submittedName>
</protein>
<dbReference type="RefSeq" id="WP_113885651.1">
    <property type="nucleotide sequence ID" value="NZ_QNSF01000030.1"/>
</dbReference>
<feature type="signal peptide" evidence="1">
    <location>
        <begin position="1"/>
        <end position="25"/>
    </location>
</feature>
<accession>A0A366JHB6</accession>
<keyword evidence="3" id="KW-1185">Reference proteome</keyword>
<evidence type="ECO:0000256" key="1">
    <source>
        <dbReference type="SAM" id="SignalP"/>
    </source>
</evidence>
<name>A0A366JHB6_CYTFI</name>
<reference evidence="2 3" key="1">
    <citation type="submission" date="2018-06" db="EMBL/GenBank/DDBJ databases">
        <title>Freshwater and sediment microbial communities from various areas in North America, analyzing microbe dynamics in response to fracking.</title>
        <authorList>
            <person name="Lamendella R."/>
        </authorList>
    </citation>
    <scope>NUCLEOTIDE SEQUENCE [LARGE SCALE GENOMIC DNA]</scope>
    <source>
        <strain evidence="2 3">14_TX</strain>
    </source>
</reference>
<dbReference type="Proteomes" id="UP000252731">
    <property type="component" value="Unassembled WGS sequence"/>
</dbReference>
<dbReference type="AlphaFoldDB" id="A0A366JHB6"/>
<comment type="caution">
    <text evidence="2">The sequence shown here is derived from an EMBL/GenBank/DDBJ whole genome shotgun (WGS) entry which is preliminary data.</text>
</comment>
<keyword evidence="1" id="KW-0732">Signal</keyword>
<feature type="chain" id="PRO_5016777700" evidence="1">
    <location>
        <begin position="26"/>
        <end position="69"/>
    </location>
</feature>